<dbReference type="AlphaFoldDB" id="A0A495D690"/>
<protein>
    <submittedName>
        <fullName evidence="2">Uncharacterized protein</fullName>
    </submittedName>
</protein>
<comment type="caution">
    <text evidence="2">The sequence shown here is derived from an EMBL/GenBank/DDBJ whole genome shotgun (WGS) entry which is preliminary data.</text>
</comment>
<feature type="chain" id="PRO_5019859993" evidence="1">
    <location>
        <begin position="30"/>
        <end position="228"/>
    </location>
</feature>
<dbReference type="RefSeq" id="WP_075190125.1">
    <property type="nucleotide sequence ID" value="NZ_RBIM01000004.1"/>
</dbReference>
<dbReference type="EMBL" id="RBIM01000004">
    <property type="protein sequence ID" value="RKQ96668.1"/>
    <property type="molecule type" value="Genomic_DNA"/>
</dbReference>
<dbReference type="Proteomes" id="UP000273675">
    <property type="component" value="Unassembled WGS sequence"/>
</dbReference>
<sequence length="228" mass="25912">MTRKIQRFSVSFAFVGLLAVLSLFPSAVAQDGPGRVWACQLLSDLGRMSNEADGQTVYAREYARNNGFYWASYDEFQAHLNQDGADEWRNDEWGDALRAFPPHMLQELWDSWNEGGLADCAQRFEAHWGNASEFRQQEAVAIRDIARRGLLSPGHPDYIPDVHYGACGISAPGLPVNRLIEMSRPVFDEFGQKAIFIESTRRARDVVSIFAFRNGHWERVTSLHWTIC</sequence>
<feature type="signal peptide" evidence="1">
    <location>
        <begin position="1"/>
        <end position="29"/>
    </location>
</feature>
<organism evidence="2 3">
    <name type="scientific">Maricaulis maris</name>
    <dbReference type="NCBI Taxonomy" id="74318"/>
    <lineage>
        <taxon>Bacteria</taxon>
        <taxon>Pseudomonadati</taxon>
        <taxon>Pseudomonadota</taxon>
        <taxon>Alphaproteobacteria</taxon>
        <taxon>Maricaulales</taxon>
        <taxon>Maricaulaceae</taxon>
        <taxon>Maricaulis</taxon>
    </lineage>
</organism>
<name>A0A495D690_9PROT</name>
<dbReference type="OrthoDB" id="9757939at2"/>
<reference evidence="2 3" key="1">
    <citation type="submission" date="2018-10" db="EMBL/GenBank/DDBJ databases">
        <title>Genomic Encyclopedia of Type Strains, Phase IV (KMG-IV): sequencing the most valuable type-strain genomes for metagenomic binning, comparative biology and taxonomic classification.</title>
        <authorList>
            <person name="Goeker M."/>
        </authorList>
    </citation>
    <scope>NUCLEOTIDE SEQUENCE [LARGE SCALE GENOMIC DNA]</scope>
    <source>
        <strain evidence="2 3">DSM 4734</strain>
    </source>
</reference>
<gene>
    <name evidence="2" type="ORF">C7435_2001</name>
</gene>
<accession>A0A495D690</accession>
<evidence type="ECO:0000313" key="2">
    <source>
        <dbReference type="EMBL" id="RKQ96668.1"/>
    </source>
</evidence>
<evidence type="ECO:0000256" key="1">
    <source>
        <dbReference type="SAM" id="SignalP"/>
    </source>
</evidence>
<proteinExistence type="predicted"/>
<keyword evidence="1" id="KW-0732">Signal</keyword>
<evidence type="ECO:0000313" key="3">
    <source>
        <dbReference type="Proteomes" id="UP000273675"/>
    </source>
</evidence>